<evidence type="ECO:0000259" key="2">
    <source>
        <dbReference type="Pfam" id="PF14291"/>
    </source>
</evidence>
<reference evidence="3" key="3">
    <citation type="submission" date="2025-09" db="UniProtKB">
        <authorList>
            <consortium name="Ensembl"/>
        </authorList>
    </citation>
    <scope>IDENTIFICATION</scope>
</reference>
<dbReference type="Pfam" id="PF14291">
    <property type="entry name" value="DUF4371"/>
    <property type="match status" value="1"/>
</dbReference>
<dbReference type="Ensembl" id="ENSLACT00000005154.1">
    <property type="protein sequence ID" value="ENSLACP00000005108.1"/>
    <property type="gene ID" value="ENSLACG00000004541.1"/>
</dbReference>
<evidence type="ECO:0000313" key="3">
    <source>
        <dbReference type="Ensembl" id="ENSLACP00000005108.1"/>
    </source>
</evidence>
<dbReference type="Pfam" id="PF05699">
    <property type="entry name" value="Dimer_Tnp_hAT"/>
    <property type="match status" value="1"/>
</dbReference>
<accession>H3A637</accession>
<dbReference type="Proteomes" id="UP000008672">
    <property type="component" value="Unassembled WGS sequence"/>
</dbReference>
<dbReference type="InterPro" id="IPR008906">
    <property type="entry name" value="HATC_C_dom"/>
</dbReference>
<evidence type="ECO:0000313" key="4">
    <source>
        <dbReference type="Proteomes" id="UP000008672"/>
    </source>
</evidence>
<organism evidence="3 4">
    <name type="scientific">Latimeria chalumnae</name>
    <name type="common">Coelacanth</name>
    <dbReference type="NCBI Taxonomy" id="7897"/>
    <lineage>
        <taxon>Eukaryota</taxon>
        <taxon>Metazoa</taxon>
        <taxon>Chordata</taxon>
        <taxon>Craniata</taxon>
        <taxon>Vertebrata</taxon>
        <taxon>Euteleostomi</taxon>
        <taxon>Coelacanthiformes</taxon>
        <taxon>Coelacanthidae</taxon>
        <taxon>Latimeria</taxon>
    </lineage>
</organism>
<protein>
    <recommendedName>
        <fullName evidence="5">HAT C-terminal dimerisation domain-containing protein</fullName>
    </recommendedName>
</protein>
<dbReference type="PANTHER" id="PTHR45749">
    <property type="match status" value="1"/>
</dbReference>
<dbReference type="AlphaFoldDB" id="H3A637"/>
<sequence length="574" mass="65261">YHRFAQEQADMFIKSIRSGDMNVINQVDQHWKKQAEENGQRLVLIVKMIILCGQLRIALCGHRDEGIIDIDTALSGRESNFRALLAFRVDSGDKAFVERWTNTRKKSTYVSKETQNELIKICGEQILEVIVSDVKKAKYFSISGDETTDSFDKEQFCLCIWYVSEDFMLKEEFIGFGAIDLCARSIVSEILERLQKLDLCVADCMGQGYDGALALAGHISGVQALFRQHAPMAVYVHCASHTLNLVLNHKSANKQVLHGLHFTALTCILVIRVAPSDHLATFLLISGGAMPASKYRLIAFCETRFIQRHDVILQFTQNFQEVVDGVHGFKVHEHRCNALMNSSFIVSFAKAKKVMSLTLLLSKMFQAAMNLMNDTQRELKRWRTDDVEWQGTYYAVFNQAECYAEIVGIKLMKPRCSSHQMHSDSEYFKRAIWNSYLDAVVTQISEKFCEKSRSSSKAHGNSLGCHEVLYQELKLYADLRASQKITSTSVLDILREMPSRIENVHRLVQIAATLPVTTYSAERSFSGMKILKSCLRSTMIDDRLNGFAHMYIHKEIPVSVENVITEFALARKQK</sequence>
<dbReference type="EMBL" id="AFYH01235063">
    <property type="status" value="NOT_ANNOTATED_CDS"/>
    <property type="molecule type" value="Genomic_DNA"/>
</dbReference>
<dbReference type="InterPro" id="IPR025398">
    <property type="entry name" value="DUF4371"/>
</dbReference>
<proteinExistence type="predicted"/>
<name>H3A637_LATCH</name>
<dbReference type="SUPFAM" id="SSF53098">
    <property type="entry name" value="Ribonuclease H-like"/>
    <property type="match status" value="1"/>
</dbReference>
<reference evidence="4" key="1">
    <citation type="submission" date="2011-08" db="EMBL/GenBank/DDBJ databases">
        <title>The draft genome of Latimeria chalumnae.</title>
        <authorList>
            <person name="Di Palma F."/>
            <person name="Alfoldi J."/>
            <person name="Johnson J."/>
            <person name="Berlin A."/>
            <person name="Gnerre S."/>
            <person name="Jaffe D."/>
            <person name="MacCallum I."/>
            <person name="Young S."/>
            <person name="Walker B.J."/>
            <person name="Lander E."/>
            <person name="Lindblad-Toh K."/>
        </authorList>
    </citation>
    <scope>NUCLEOTIDE SEQUENCE [LARGE SCALE GENOMIC DNA]</scope>
    <source>
        <strain evidence="4">Wild caught</strain>
    </source>
</reference>
<dbReference type="HOGENOM" id="CLU_475352_0_0_1"/>
<dbReference type="OMA" id="SCELERC"/>
<keyword evidence="4" id="KW-1185">Reference proteome</keyword>
<dbReference type="InterPro" id="IPR012337">
    <property type="entry name" value="RNaseH-like_sf"/>
</dbReference>
<dbReference type="GO" id="GO:0046983">
    <property type="term" value="F:protein dimerization activity"/>
    <property type="evidence" value="ECO:0007669"/>
    <property type="project" value="InterPro"/>
</dbReference>
<dbReference type="GeneTree" id="ENSGT00940000162068"/>
<feature type="domain" description="HAT C-terminal dimerisation" evidence="1">
    <location>
        <begin position="486"/>
        <end position="555"/>
    </location>
</feature>
<reference evidence="3" key="2">
    <citation type="submission" date="2025-08" db="UniProtKB">
        <authorList>
            <consortium name="Ensembl"/>
        </authorList>
    </citation>
    <scope>IDENTIFICATION</scope>
</reference>
<evidence type="ECO:0008006" key="5">
    <source>
        <dbReference type="Google" id="ProtNLM"/>
    </source>
</evidence>
<dbReference type="PANTHER" id="PTHR45749:SF21">
    <property type="entry name" value="DUF4371 DOMAIN-CONTAINING PROTEIN"/>
    <property type="match status" value="1"/>
</dbReference>
<evidence type="ECO:0000259" key="1">
    <source>
        <dbReference type="Pfam" id="PF05699"/>
    </source>
</evidence>
<feature type="domain" description="DUF4371" evidence="2">
    <location>
        <begin position="78"/>
        <end position="221"/>
    </location>
</feature>